<dbReference type="InterPro" id="IPR050170">
    <property type="entry name" value="TruD_pseudoU_synthase"/>
</dbReference>
<dbReference type="GO" id="GO:0005829">
    <property type="term" value="C:cytosol"/>
    <property type="evidence" value="ECO:0007669"/>
    <property type="project" value="TreeGrafter"/>
</dbReference>
<dbReference type="OrthoDB" id="11909at2"/>
<dbReference type="KEGG" id="tam:Theam_1509"/>
<keyword evidence="1" id="KW-0819">tRNA processing</keyword>
<dbReference type="EMBL" id="CP002444">
    <property type="protein sequence ID" value="ADU97470.1"/>
    <property type="molecule type" value="Genomic_DNA"/>
</dbReference>
<accession>E8T4L2</accession>
<dbReference type="eggNOG" id="COG0585">
    <property type="taxonomic scope" value="Bacteria"/>
</dbReference>
<dbReference type="InterPro" id="IPR020103">
    <property type="entry name" value="PsdUridine_synth_cat_dom_sf"/>
</dbReference>
<dbReference type="PANTHER" id="PTHR47811:SF1">
    <property type="entry name" value="TRNA PSEUDOURIDINE SYNTHASE D"/>
    <property type="match status" value="1"/>
</dbReference>
<dbReference type="RefSeq" id="WP_013538256.1">
    <property type="nucleotide sequence ID" value="NC_014926.1"/>
</dbReference>
<dbReference type="Proteomes" id="UP000006362">
    <property type="component" value="Chromosome"/>
</dbReference>
<gene>
    <name evidence="2" type="ordered locus">Theam_1509</name>
</gene>
<dbReference type="InterPro" id="IPR001656">
    <property type="entry name" value="PsdUridine_synth_TruD"/>
</dbReference>
<dbReference type="GO" id="GO:0008033">
    <property type="term" value="P:tRNA processing"/>
    <property type="evidence" value="ECO:0007669"/>
    <property type="project" value="UniProtKB-KW"/>
</dbReference>
<keyword evidence="3" id="KW-1185">Reference proteome</keyword>
<evidence type="ECO:0000256" key="1">
    <source>
        <dbReference type="ARBA" id="ARBA00022694"/>
    </source>
</evidence>
<dbReference type="GO" id="GO:0001522">
    <property type="term" value="P:pseudouridine synthesis"/>
    <property type="evidence" value="ECO:0007669"/>
    <property type="project" value="InterPro"/>
</dbReference>
<dbReference type="Pfam" id="PF01142">
    <property type="entry name" value="TruD"/>
    <property type="match status" value="1"/>
</dbReference>
<dbReference type="HOGENOM" id="CLU_005281_4_1_0"/>
<dbReference type="STRING" id="648996.Theam_1509"/>
<protein>
    <submittedName>
        <fullName evidence="2">tRNA pseudouridine synthase D TruD</fullName>
    </submittedName>
</protein>
<evidence type="ECO:0000313" key="2">
    <source>
        <dbReference type="EMBL" id="ADU97470.1"/>
    </source>
</evidence>
<name>E8T4L2_THEA1</name>
<dbReference type="AlphaFoldDB" id="E8T4L2"/>
<dbReference type="SUPFAM" id="SSF55120">
    <property type="entry name" value="Pseudouridine synthase"/>
    <property type="match status" value="1"/>
</dbReference>
<proteinExistence type="predicted"/>
<reference evidence="2" key="1">
    <citation type="submission" date="2011-01" db="EMBL/GenBank/DDBJ databases">
        <title>Complete sequence of chromosome of Thermovibrio ammonificans HB-1.</title>
        <authorList>
            <consortium name="US DOE Joint Genome Institute"/>
            <person name="Lucas S."/>
            <person name="Copeland A."/>
            <person name="Lapidus A."/>
            <person name="Cheng J.-F."/>
            <person name="Goodwin L."/>
            <person name="Pitluck S."/>
            <person name="Davenport K."/>
            <person name="Detter J.C."/>
            <person name="Han C."/>
            <person name="Tapia R."/>
            <person name="Land M."/>
            <person name="Hauser L."/>
            <person name="Kyrpides N."/>
            <person name="Ivanova N."/>
            <person name="Ovchinnikova G."/>
            <person name="Vetriani C."/>
            <person name="Woyke T."/>
        </authorList>
    </citation>
    <scope>NUCLEOTIDE SEQUENCE [LARGE SCALE GENOMIC DNA]</scope>
    <source>
        <strain evidence="2">HB-1</strain>
    </source>
</reference>
<dbReference type="GO" id="GO:0003723">
    <property type="term" value="F:RNA binding"/>
    <property type="evidence" value="ECO:0007669"/>
    <property type="project" value="InterPro"/>
</dbReference>
<dbReference type="Gene3D" id="3.30.2350.20">
    <property type="entry name" value="TruD, catalytic domain"/>
    <property type="match status" value="2"/>
</dbReference>
<dbReference type="GO" id="GO:0140098">
    <property type="term" value="F:catalytic activity, acting on RNA"/>
    <property type="evidence" value="ECO:0007669"/>
    <property type="project" value="UniProtKB-ARBA"/>
</dbReference>
<dbReference type="InterPro" id="IPR020119">
    <property type="entry name" value="PsdUridine_synth_TruD_CS"/>
</dbReference>
<dbReference type="GO" id="GO:0009982">
    <property type="term" value="F:pseudouridine synthase activity"/>
    <property type="evidence" value="ECO:0007669"/>
    <property type="project" value="InterPro"/>
</dbReference>
<dbReference type="PANTHER" id="PTHR47811">
    <property type="entry name" value="TRNA PSEUDOURIDINE SYNTHASE D"/>
    <property type="match status" value="1"/>
</dbReference>
<sequence length="351" mass="40416">MRVKSSPEAFKVEEVLKEPPGKSGPFRLYRLTKRGVEGLEALKTVAKRSGVPLSVISYGGIKDKNALTVQFLTVPKRFRLKTFKTEGLSLQEAGFARLPAKQLHAGNRFQIAVEGVKEPQEWRLELLKKWGIPNYYGEQRFNSVRGGKCLLHYRPGTKEALLHLFKGAGFESSRERKGKRAFERGDFKTAAELLRGWRREVAKALLKGATFEEAWRLIPREELEFQANLLQSWLFNEKLSGEVKRRCEQPLKLKYRGGTLLYPKEMIELPRTLEAFTLQSAELYSRELEKLRIDPENLKGYEGLFHSFRRESVVKPKEFKLERFENGFELSFLLPPGAYATNVLRFLFSAV</sequence>
<dbReference type="PROSITE" id="PS01268">
    <property type="entry name" value="UPF0024"/>
    <property type="match status" value="1"/>
</dbReference>
<dbReference type="Gene3D" id="3.30.70.3160">
    <property type="match status" value="1"/>
</dbReference>
<dbReference type="Gene3D" id="1.10.1510.30">
    <property type="match status" value="1"/>
</dbReference>
<evidence type="ECO:0000313" key="3">
    <source>
        <dbReference type="Proteomes" id="UP000006362"/>
    </source>
</evidence>
<organism evidence="2 3">
    <name type="scientific">Thermovibrio ammonificans (strain DSM 15698 / JCM 12110 / HB-1)</name>
    <dbReference type="NCBI Taxonomy" id="648996"/>
    <lineage>
        <taxon>Bacteria</taxon>
        <taxon>Pseudomonadati</taxon>
        <taxon>Aquificota</taxon>
        <taxon>Aquificia</taxon>
        <taxon>Desulfurobacteriales</taxon>
        <taxon>Desulfurobacteriaceae</taxon>
        <taxon>Thermovibrio</taxon>
    </lineage>
</organism>
<dbReference type="InterPro" id="IPR042214">
    <property type="entry name" value="TruD_catalytic"/>
</dbReference>